<feature type="compositionally biased region" description="Basic and acidic residues" evidence="1">
    <location>
        <begin position="65"/>
        <end position="74"/>
    </location>
</feature>
<evidence type="ECO:0000313" key="3">
    <source>
        <dbReference type="Proteomes" id="UP001283361"/>
    </source>
</evidence>
<accession>A0AAE1CLR7</accession>
<comment type="caution">
    <text evidence="2">The sequence shown here is derived from an EMBL/GenBank/DDBJ whole genome shotgun (WGS) entry which is preliminary data.</text>
</comment>
<keyword evidence="3" id="KW-1185">Reference proteome</keyword>
<evidence type="ECO:0000313" key="2">
    <source>
        <dbReference type="EMBL" id="KAK3709065.1"/>
    </source>
</evidence>
<organism evidence="2 3">
    <name type="scientific">Elysia crispata</name>
    <name type="common">lettuce slug</name>
    <dbReference type="NCBI Taxonomy" id="231223"/>
    <lineage>
        <taxon>Eukaryota</taxon>
        <taxon>Metazoa</taxon>
        <taxon>Spiralia</taxon>
        <taxon>Lophotrochozoa</taxon>
        <taxon>Mollusca</taxon>
        <taxon>Gastropoda</taxon>
        <taxon>Heterobranchia</taxon>
        <taxon>Euthyneura</taxon>
        <taxon>Panpulmonata</taxon>
        <taxon>Sacoglossa</taxon>
        <taxon>Placobranchoidea</taxon>
        <taxon>Plakobranchidae</taxon>
        <taxon>Elysia</taxon>
    </lineage>
</organism>
<sequence>MKLRAEKSLIAPKRTTNQSNDVCLTIDVDNKIVRSKTAISGVNKRPKRKKSTRVTVSGPYKYRQGQRDGPEDFKITGYPRPARTRTKNTNSFMDQVDFNQVRITHIQTCATSYKELRIKSL</sequence>
<proteinExistence type="predicted"/>
<dbReference type="EMBL" id="JAWDGP010007674">
    <property type="protein sequence ID" value="KAK3709065.1"/>
    <property type="molecule type" value="Genomic_DNA"/>
</dbReference>
<evidence type="ECO:0000256" key="1">
    <source>
        <dbReference type="SAM" id="MobiDB-lite"/>
    </source>
</evidence>
<dbReference type="Proteomes" id="UP001283361">
    <property type="component" value="Unassembled WGS sequence"/>
</dbReference>
<dbReference type="AlphaFoldDB" id="A0AAE1CLR7"/>
<reference evidence="2" key="1">
    <citation type="journal article" date="2023" name="G3 (Bethesda)">
        <title>A reference genome for the long-term kleptoplast-retaining sea slug Elysia crispata morphotype clarki.</title>
        <authorList>
            <person name="Eastman K.E."/>
            <person name="Pendleton A.L."/>
            <person name="Shaikh M.A."/>
            <person name="Suttiyut T."/>
            <person name="Ogas R."/>
            <person name="Tomko P."/>
            <person name="Gavelis G."/>
            <person name="Widhalm J.R."/>
            <person name="Wisecaver J.H."/>
        </authorList>
    </citation>
    <scope>NUCLEOTIDE SEQUENCE</scope>
    <source>
        <strain evidence="2">ECLA1</strain>
    </source>
</reference>
<feature type="region of interest" description="Disordered" evidence="1">
    <location>
        <begin position="60"/>
        <end position="87"/>
    </location>
</feature>
<protein>
    <submittedName>
        <fullName evidence="2">Uncharacterized protein</fullName>
    </submittedName>
</protein>
<gene>
    <name evidence="2" type="ORF">RRG08_049530</name>
</gene>
<name>A0AAE1CLR7_9GAST</name>